<comment type="caution">
    <text evidence="10">The sequence shown here is derived from an EMBL/GenBank/DDBJ whole genome shotgun (WGS) entry which is preliminary data.</text>
</comment>
<evidence type="ECO:0000256" key="5">
    <source>
        <dbReference type="ARBA" id="ARBA00022927"/>
    </source>
</evidence>
<evidence type="ECO:0000313" key="10">
    <source>
        <dbReference type="EMBL" id="RHW33641.1"/>
    </source>
</evidence>
<protein>
    <recommendedName>
        <fullName evidence="7">Flagellar assembly protein FliH</fullName>
    </recommendedName>
</protein>
<keyword evidence="11" id="KW-1185">Reference proteome</keyword>
<keyword evidence="10" id="KW-0969">Cilium</keyword>
<gene>
    <name evidence="10" type="primary">fliH</name>
    <name evidence="10" type="ORF">D1B32_06270</name>
</gene>
<reference evidence="10 11" key="1">
    <citation type="journal article" date="2007" name="Int. J. Syst. Evol. Microbiol.">
        <title>Oceanobacillus profundus sp. nov., isolated from a deep-sea sediment core.</title>
        <authorList>
            <person name="Kim Y.G."/>
            <person name="Choi D.H."/>
            <person name="Hyun S."/>
            <person name="Cho B.C."/>
        </authorList>
    </citation>
    <scope>NUCLEOTIDE SEQUENCE [LARGE SCALE GENOMIC DNA]</scope>
    <source>
        <strain evidence="10 11">DSM 18246</strain>
    </source>
</reference>
<evidence type="ECO:0000256" key="3">
    <source>
        <dbReference type="ARBA" id="ARBA00022448"/>
    </source>
</evidence>
<keyword evidence="6" id="KW-1006">Bacterial flagellum protein export</keyword>
<sequence length="263" mass="30370">MSSLEVEETISLSDSENKQLFNQKLIKIKPIRSIQHTIEDEPIDSNKELETIQDEIESMQQELLDLAQKKEVLLEQTKRAIEQEKNNWEETKHQLIESAKQEGYQTGFFQGEQAGKAAYEEKLNQANLIIDATTYDYNKTIENSEESILQLSLSIAEKIIGKEISKEPATFLGIIRQAIRELKDQSTVTIYLHPLNYSEVIEQKDELNRIMEDESTLSIYLDENLKKNTCLIEHAFGQIDASVDTQLSKIREALQDYLMEKKQ</sequence>
<dbReference type="PANTHER" id="PTHR34982:SF1">
    <property type="entry name" value="FLAGELLAR ASSEMBLY PROTEIN FLIH"/>
    <property type="match status" value="1"/>
</dbReference>
<dbReference type="AlphaFoldDB" id="A0A417YKA2"/>
<evidence type="ECO:0000256" key="7">
    <source>
        <dbReference type="NCBIfam" id="TIGR03825"/>
    </source>
</evidence>
<dbReference type="PANTHER" id="PTHR34982">
    <property type="entry name" value="YOP PROTEINS TRANSLOCATION PROTEIN L"/>
    <property type="match status" value="1"/>
</dbReference>
<dbReference type="GO" id="GO:0044781">
    <property type="term" value="P:bacterial-type flagellum organization"/>
    <property type="evidence" value="ECO:0007669"/>
    <property type="project" value="UniProtKB-KW"/>
</dbReference>
<keyword evidence="10" id="KW-0966">Cell projection</keyword>
<dbReference type="NCBIfam" id="TIGR03825">
    <property type="entry name" value="FliH_bacil"/>
    <property type="match status" value="1"/>
</dbReference>
<keyword evidence="8" id="KW-0175">Coiled coil</keyword>
<feature type="domain" description="Flagellar assembly protein FliH/Type III secretion system HrpE" evidence="9">
    <location>
        <begin position="122"/>
        <end position="249"/>
    </location>
</feature>
<dbReference type="EMBL" id="QWEH01000003">
    <property type="protein sequence ID" value="RHW33641.1"/>
    <property type="molecule type" value="Genomic_DNA"/>
</dbReference>
<dbReference type="InterPro" id="IPR018035">
    <property type="entry name" value="Flagellar_FliH/T3SS_HrpE"/>
</dbReference>
<dbReference type="Pfam" id="PF02108">
    <property type="entry name" value="FliH"/>
    <property type="match status" value="1"/>
</dbReference>
<evidence type="ECO:0000256" key="4">
    <source>
        <dbReference type="ARBA" id="ARBA00022795"/>
    </source>
</evidence>
<evidence type="ECO:0000256" key="1">
    <source>
        <dbReference type="ARBA" id="ARBA00003041"/>
    </source>
</evidence>
<keyword evidence="10" id="KW-0282">Flagellum</keyword>
<evidence type="ECO:0000259" key="9">
    <source>
        <dbReference type="Pfam" id="PF02108"/>
    </source>
</evidence>
<proteinExistence type="inferred from homology"/>
<accession>A0A417YKA2</accession>
<comment type="similarity">
    <text evidence="2">Belongs to the FliH family.</text>
</comment>
<dbReference type="InterPro" id="IPR051472">
    <property type="entry name" value="T3SS_Stator/FliH"/>
</dbReference>
<dbReference type="OrthoDB" id="19020at2"/>
<keyword evidence="5" id="KW-0653">Protein transport</keyword>
<keyword evidence="4" id="KW-1005">Bacterial flagellum biogenesis</keyword>
<dbReference type="GO" id="GO:0005829">
    <property type="term" value="C:cytosol"/>
    <property type="evidence" value="ECO:0007669"/>
    <property type="project" value="TreeGrafter"/>
</dbReference>
<dbReference type="GO" id="GO:0015031">
    <property type="term" value="P:protein transport"/>
    <property type="evidence" value="ECO:0007669"/>
    <property type="project" value="UniProtKB-KW"/>
</dbReference>
<evidence type="ECO:0000256" key="6">
    <source>
        <dbReference type="ARBA" id="ARBA00023225"/>
    </source>
</evidence>
<name>A0A417YKA2_9BACI</name>
<feature type="coiled-coil region" evidence="8">
    <location>
        <begin position="49"/>
        <end position="98"/>
    </location>
</feature>
<keyword evidence="3" id="KW-0813">Transport</keyword>
<dbReference type="Proteomes" id="UP000285456">
    <property type="component" value="Unassembled WGS sequence"/>
</dbReference>
<evidence type="ECO:0000313" key="11">
    <source>
        <dbReference type="Proteomes" id="UP000285456"/>
    </source>
</evidence>
<evidence type="ECO:0000256" key="8">
    <source>
        <dbReference type="SAM" id="Coils"/>
    </source>
</evidence>
<evidence type="ECO:0000256" key="2">
    <source>
        <dbReference type="ARBA" id="ARBA00006602"/>
    </source>
</evidence>
<dbReference type="InterPro" id="IPR022524">
    <property type="entry name" value="FliH_Bacilli"/>
</dbReference>
<comment type="function">
    <text evidence="1">Needed for flagellar regrowth and assembly.</text>
</comment>
<organism evidence="10 11">
    <name type="scientific">Oceanobacillus profundus</name>
    <dbReference type="NCBI Taxonomy" id="372463"/>
    <lineage>
        <taxon>Bacteria</taxon>
        <taxon>Bacillati</taxon>
        <taxon>Bacillota</taxon>
        <taxon>Bacilli</taxon>
        <taxon>Bacillales</taxon>
        <taxon>Bacillaceae</taxon>
        <taxon>Oceanobacillus</taxon>
    </lineage>
</organism>